<dbReference type="PANTHER" id="PTHR33447:SF2">
    <property type="entry name" value="GLUTATHIONE GAMMA-GLUTAMYLCYSTEINYLTRANSFERASE"/>
    <property type="match status" value="1"/>
</dbReference>
<dbReference type="PANTHER" id="PTHR33447">
    <property type="entry name" value="GLUTATHIONE GAMMA-GLUTAMYLCYSTEINYLTRANSFERASE"/>
    <property type="match status" value="1"/>
</dbReference>
<protein>
    <submittedName>
        <fullName evidence="1">Uncharacterized protein</fullName>
    </submittedName>
</protein>
<dbReference type="GO" id="GO:0098849">
    <property type="term" value="P:cellular detoxification of cadmium ion"/>
    <property type="evidence" value="ECO:0007669"/>
    <property type="project" value="TreeGrafter"/>
</dbReference>
<sequence length="211" mass="23824">MEKCLVYSSMENELTVRLLQNILPNRVFSKKAVKKQYSLTEKRDCFSTQTYTTFYEEPSYCGLASLVMILNALGLDPGRVWKGPWRWYHESMLTCCLPRDVLTKGITLDDFVKIARCYGLDTTWTLQLKTASIASSSAAVHLSLHNGKSKILKHSTEKTSPVTLDEEAVEQVETFTYLVSIIDEQGGSNADVKARIGNARAAFLQSRKIWN</sequence>
<dbReference type="GO" id="GO:0010273">
    <property type="term" value="P:detoxification of copper ion"/>
    <property type="evidence" value="ECO:0007669"/>
    <property type="project" value="TreeGrafter"/>
</dbReference>
<dbReference type="GO" id="GO:0046872">
    <property type="term" value="F:metal ion binding"/>
    <property type="evidence" value="ECO:0007669"/>
    <property type="project" value="InterPro"/>
</dbReference>
<organism evidence="1 2">
    <name type="scientific">Schistosoma mattheei</name>
    <dbReference type="NCBI Taxonomy" id="31246"/>
    <lineage>
        <taxon>Eukaryota</taxon>
        <taxon>Metazoa</taxon>
        <taxon>Spiralia</taxon>
        <taxon>Lophotrochozoa</taxon>
        <taxon>Platyhelminthes</taxon>
        <taxon>Trematoda</taxon>
        <taxon>Digenea</taxon>
        <taxon>Strigeidida</taxon>
        <taxon>Schistosomatoidea</taxon>
        <taxon>Schistosomatidae</taxon>
        <taxon>Schistosoma</taxon>
    </lineage>
</organism>
<reference evidence="1 2" key="1">
    <citation type="submission" date="2018-11" db="EMBL/GenBank/DDBJ databases">
        <authorList>
            <consortium name="Pathogen Informatics"/>
        </authorList>
    </citation>
    <scope>NUCLEOTIDE SEQUENCE [LARGE SCALE GENOMIC DNA]</scope>
    <source>
        <strain>Denwood</strain>
        <strain evidence="2">Zambia</strain>
    </source>
</reference>
<proteinExistence type="predicted"/>
<dbReference type="EMBL" id="UZAL01004668">
    <property type="protein sequence ID" value="VDO90813.1"/>
    <property type="molecule type" value="Genomic_DNA"/>
</dbReference>
<dbReference type="SUPFAM" id="SSF54001">
    <property type="entry name" value="Cysteine proteinases"/>
    <property type="match status" value="1"/>
</dbReference>
<dbReference type="InterPro" id="IPR007719">
    <property type="entry name" value="PCS_N"/>
</dbReference>
<evidence type="ECO:0000313" key="1">
    <source>
        <dbReference type="EMBL" id="VDO90813.1"/>
    </source>
</evidence>
<evidence type="ECO:0000313" key="2">
    <source>
        <dbReference type="Proteomes" id="UP000269396"/>
    </source>
</evidence>
<dbReference type="Gene3D" id="3.90.70.30">
    <property type="entry name" value="Phytochelatin synthase, N-terminal domain"/>
    <property type="match status" value="1"/>
</dbReference>
<dbReference type="AlphaFoldDB" id="A0A183NLH8"/>
<dbReference type="PROSITE" id="PS51443">
    <property type="entry name" value="PCS"/>
    <property type="match status" value="1"/>
</dbReference>
<dbReference type="InterPro" id="IPR038156">
    <property type="entry name" value="PCS_N_sf"/>
</dbReference>
<dbReference type="Proteomes" id="UP000269396">
    <property type="component" value="Unassembled WGS sequence"/>
</dbReference>
<dbReference type="GO" id="GO:0046938">
    <property type="term" value="P:phytochelatin biosynthetic process"/>
    <property type="evidence" value="ECO:0007669"/>
    <property type="project" value="InterPro"/>
</dbReference>
<dbReference type="InterPro" id="IPR040409">
    <property type="entry name" value="PCS-like"/>
</dbReference>
<dbReference type="GO" id="GO:0016756">
    <property type="term" value="F:glutathione gamma-glutamylcysteinyltransferase activity"/>
    <property type="evidence" value="ECO:0007669"/>
    <property type="project" value="InterPro"/>
</dbReference>
<keyword evidence="2" id="KW-1185">Reference proteome</keyword>
<accession>A0A183NLH8</accession>
<dbReference type="InterPro" id="IPR038765">
    <property type="entry name" value="Papain-like_cys_pep_sf"/>
</dbReference>
<name>A0A183NLH8_9TREM</name>
<dbReference type="Pfam" id="PF05023">
    <property type="entry name" value="Phytochelatin"/>
    <property type="match status" value="1"/>
</dbReference>
<gene>
    <name evidence="1" type="ORF">SMTD_LOCUS2964</name>
</gene>